<feature type="non-terminal residue" evidence="1">
    <location>
        <position position="82"/>
    </location>
</feature>
<name>A0ABU6ZXF2_9FABA</name>
<evidence type="ECO:0000313" key="2">
    <source>
        <dbReference type="Proteomes" id="UP001341840"/>
    </source>
</evidence>
<organism evidence="1 2">
    <name type="scientific">Stylosanthes scabra</name>
    <dbReference type="NCBI Taxonomy" id="79078"/>
    <lineage>
        <taxon>Eukaryota</taxon>
        <taxon>Viridiplantae</taxon>
        <taxon>Streptophyta</taxon>
        <taxon>Embryophyta</taxon>
        <taxon>Tracheophyta</taxon>
        <taxon>Spermatophyta</taxon>
        <taxon>Magnoliopsida</taxon>
        <taxon>eudicotyledons</taxon>
        <taxon>Gunneridae</taxon>
        <taxon>Pentapetalae</taxon>
        <taxon>rosids</taxon>
        <taxon>fabids</taxon>
        <taxon>Fabales</taxon>
        <taxon>Fabaceae</taxon>
        <taxon>Papilionoideae</taxon>
        <taxon>50 kb inversion clade</taxon>
        <taxon>dalbergioids sensu lato</taxon>
        <taxon>Dalbergieae</taxon>
        <taxon>Pterocarpus clade</taxon>
        <taxon>Stylosanthes</taxon>
    </lineage>
</organism>
<accession>A0ABU6ZXF2</accession>
<reference evidence="1 2" key="1">
    <citation type="journal article" date="2023" name="Plants (Basel)">
        <title>Bridging the Gap: Combining Genomics and Transcriptomics Approaches to Understand Stylosanthes scabra, an Orphan Legume from the Brazilian Caatinga.</title>
        <authorList>
            <person name="Ferreira-Neto J.R.C."/>
            <person name="da Silva M.D."/>
            <person name="Binneck E."/>
            <person name="de Melo N.F."/>
            <person name="da Silva R.H."/>
            <person name="de Melo A.L.T.M."/>
            <person name="Pandolfi V."/>
            <person name="Bustamante F.O."/>
            <person name="Brasileiro-Vidal A.C."/>
            <person name="Benko-Iseppon A.M."/>
        </authorList>
    </citation>
    <scope>NUCLEOTIDE SEQUENCE [LARGE SCALE GENOMIC DNA]</scope>
    <source>
        <tissue evidence="1">Leaves</tissue>
    </source>
</reference>
<keyword evidence="2" id="KW-1185">Reference proteome</keyword>
<evidence type="ECO:0000313" key="1">
    <source>
        <dbReference type="EMBL" id="MED6226693.1"/>
    </source>
</evidence>
<proteinExistence type="predicted"/>
<sequence length="82" mass="8847">MSESTPNLRFCLSSSNIVGSAELGKCAEKIVSANYEGGAVKRRRVCRSGGVGMMSVERKGRVQKSEEWGLGGVCRMCFLQSV</sequence>
<comment type="caution">
    <text evidence="1">The sequence shown here is derived from an EMBL/GenBank/DDBJ whole genome shotgun (WGS) entry which is preliminary data.</text>
</comment>
<gene>
    <name evidence="1" type="ORF">PIB30_106305</name>
</gene>
<protein>
    <submittedName>
        <fullName evidence="1">Uncharacterized protein</fullName>
    </submittedName>
</protein>
<dbReference type="Proteomes" id="UP001341840">
    <property type="component" value="Unassembled WGS sequence"/>
</dbReference>
<dbReference type="EMBL" id="JASCZI010276015">
    <property type="protein sequence ID" value="MED6226693.1"/>
    <property type="molecule type" value="Genomic_DNA"/>
</dbReference>